<keyword evidence="3" id="KW-1185">Reference proteome</keyword>
<dbReference type="Proteomes" id="UP000320762">
    <property type="component" value="Unassembled WGS sequence"/>
</dbReference>
<comment type="caution">
    <text evidence="2">The sequence shown here is derived from an EMBL/GenBank/DDBJ whole genome shotgun (WGS) entry which is preliminary data.</text>
</comment>
<feature type="domain" description="C2H2-type" evidence="1">
    <location>
        <begin position="91"/>
        <end position="114"/>
    </location>
</feature>
<dbReference type="InterPro" id="IPR013087">
    <property type="entry name" value="Znf_C2H2_type"/>
</dbReference>
<dbReference type="AlphaFoldDB" id="A0A550BZS9"/>
<evidence type="ECO:0000259" key="1">
    <source>
        <dbReference type="PROSITE" id="PS00028"/>
    </source>
</evidence>
<evidence type="ECO:0000313" key="3">
    <source>
        <dbReference type="Proteomes" id="UP000320762"/>
    </source>
</evidence>
<gene>
    <name evidence="2" type="ORF">BD626DRAFT_540247</name>
</gene>
<dbReference type="EMBL" id="VDMD01000040">
    <property type="protein sequence ID" value="TRM58006.1"/>
    <property type="molecule type" value="Genomic_DNA"/>
</dbReference>
<name>A0A550BZS9_9AGAR</name>
<reference evidence="2 3" key="1">
    <citation type="journal article" date="2019" name="New Phytol.">
        <title>Comparative genomics reveals unique wood-decay strategies and fruiting body development in the Schizophyllaceae.</title>
        <authorList>
            <person name="Almasi E."/>
            <person name="Sahu N."/>
            <person name="Krizsan K."/>
            <person name="Balint B."/>
            <person name="Kovacs G.M."/>
            <person name="Kiss B."/>
            <person name="Cseklye J."/>
            <person name="Drula E."/>
            <person name="Henrissat B."/>
            <person name="Nagy I."/>
            <person name="Chovatia M."/>
            <person name="Adam C."/>
            <person name="LaButti K."/>
            <person name="Lipzen A."/>
            <person name="Riley R."/>
            <person name="Grigoriev I.V."/>
            <person name="Nagy L.G."/>
        </authorList>
    </citation>
    <scope>NUCLEOTIDE SEQUENCE [LARGE SCALE GENOMIC DNA]</scope>
    <source>
        <strain evidence="2 3">NL-1724</strain>
    </source>
</reference>
<protein>
    <recommendedName>
        <fullName evidence="1">C2H2-type domain-containing protein</fullName>
    </recommendedName>
</protein>
<sequence length="178" mass="19776">MENHLKSLRAVYDLADAHIFPTLGGNHLICRLDPACTWTRKLRDNQVRPGPVMLEEHVRMHVEAEARYLREVRYASPPTNGTAIITAVRNCNWRYCGEAFHGAEQLVAHIMQEHAVVAVVARCPACEAFIGAATTKEMTAASAGEWQYLLMGHYGSGQCQGLKPRKVSDEGSQSMIQD</sequence>
<proteinExistence type="predicted"/>
<organism evidence="2 3">
    <name type="scientific">Schizophyllum amplum</name>
    <dbReference type="NCBI Taxonomy" id="97359"/>
    <lineage>
        <taxon>Eukaryota</taxon>
        <taxon>Fungi</taxon>
        <taxon>Dikarya</taxon>
        <taxon>Basidiomycota</taxon>
        <taxon>Agaricomycotina</taxon>
        <taxon>Agaricomycetes</taxon>
        <taxon>Agaricomycetidae</taxon>
        <taxon>Agaricales</taxon>
        <taxon>Schizophyllaceae</taxon>
        <taxon>Schizophyllum</taxon>
    </lineage>
</organism>
<accession>A0A550BZS9</accession>
<dbReference type="PROSITE" id="PS00028">
    <property type="entry name" value="ZINC_FINGER_C2H2_1"/>
    <property type="match status" value="1"/>
</dbReference>
<evidence type="ECO:0000313" key="2">
    <source>
        <dbReference type="EMBL" id="TRM58006.1"/>
    </source>
</evidence>